<dbReference type="InterPro" id="IPR003386">
    <property type="entry name" value="LACT/PDAT_acylTrfase"/>
</dbReference>
<dbReference type="InParanoid" id="I3EIN4"/>
<dbReference type="HOGENOM" id="CLU_016065_2_0_1"/>
<dbReference type="Pfam" id="PF02450">
    <property type="entry name" value="LCAT"/>
    <property type="match status" value="1"/>
</dbReference>
<dbReference type="VEuPathDB" id="MicrosporidiaDB:NEQG_00900"/>
<protein>
    <submittedName>
        <fullName evidence="1">Phospholipid:diacylglycerol acyltransferase</fullName>
    </submittedName>
</protein>
<name>I3EIN4_NEMP3</name>
<accession>I3EIN4</accession>
<dbReference type="OrthoDB" id="190846at2759"/>
<dbReference type="SUPFAM" id="SSF53474">
    <property type="entry name" value="alpha/beta-Hydrolases"/>
    <property type="match status" value="1"/>
</dbReference>
<dbReference type="GO" id="GO:0008374">
    <property type="term" value="F:O-acyltransferase activity"/>
    <property type="evidence" value="ECO:0007669"/>
    <property type="project" value="InterPro"/>
</dbReference>
<dbReference type="FunCoup" id="I3EIN4">
    <property type="interactions" value="42"/>
</dbReference>
<keyword evidence="1" id="KW-0012">Acyltransferase</keyword>
<dbReference type="STRING" id="935791.I3EIN4"/>
<keyword evidence="2" id="KW-1185">Reference proteome</keyword>
<dbReference type="EMBL" id="GL870877">
    <property type="protein sequence ID" value="EIJ89081.1"/>
    <property type="molecule type" value="Genomic_DNA"/>
</dbReference>
<organism evidence="1 2">
    <name type="scientific">Nematocida parisii (strain ERTm3)</name>
    <name type="common">Nematode killer fungus</name>
    <dbReference type="NCBI Taxonomy" id="935791"/>
    <lineage>
        <taxon>Eukaryota</taxon>
        <taxon>Fungi</taxon>
        <taxon>Fungi incertae sedis</taxon>
        <taxon>Microsporidia</taxon>
        <taxon>Nematocida</taxon>
    </lineage>
</organism>
<dbReference type="PANTHER" id="PTHR11440">
    <property type="entry name" value="LECITHIN-CHOLESTEROL ACYLTRANSFERASE-RELATED"/>
    <property type="match status" value="1"/>
</dbReference>
<dbReference type="Proteomes" id="UP000002872">
    <property type="component" value="Unassembled WGS sequence"/>
</dbReference>
<gene>
    <name evidence="1" type="ORF">NEQG_00900</name>
</gene>
<reference evidence="1" key="1">
    <citation type="submission" date="2011-01" db="EMBL/GenBank/DDBJ databases">
        <title>The Genome Sequence of Nematocida parisii strain ERTm3.</title>
        <authorList>
            <consortium name="The Broad Institute Genome Sequencing Platform"/>
            <consortium name="The Broad Institute Genome Sequencing Center for Infectious Disease"/>
            <person name="Cuomo C."/>
            <person name="Troemel E."/>
            <person name="Young S.K."/>
            <person name="Zeng Q."/>
            <person name="Gargeya S."/>
            <person name="Fitzgerald M."/>
            <person name="Haas B."/>
            <person name="Abouelleil A."/>
            <person name="Alvarado L."/>
            <person name="Arachchi H.M."/>
            <person name="Berlin A."/>
            <person name="Chapman S.B."/>
            <person name="Gearin G."/>
            <person name="Goldberg J."/>
            <person name="Griggs A."/>
            <person name="Gujja S."/>
            <person name="Hansen M."/>
            <person name="Heiman D."/>
            <person name="Howarth C."/>
            <person name="Larimer J."/>
            <person name="Lui A."/>
            <person name="MacDonald P.J.P."/>
            <person name="McCowen C."/>
            <person name="Montmayeur A."/>
            <person name="Murphy C."/>
            <person name="Neiman D."/>
            <person name="Pearson M."/>
            <person name="Priest M."/>
            <person name="Roberts A."/>
            <person name="Saif S."/>
            <person name="Shea T."/>
            <person name="Sisk P."/>
            <person name="Stolte C."/>
            <person name="Sykes S."/>
            <person name="Wortman J."/>
            <person name="Nusbaum C."/>
            <person name="Birren B."/>
        </authorList>
    </citation>
    <scope>NUCLEOTIDE SEQUENCE</scope>
    <source>
        <strain evidence="1">ERTm3</strain>
    </source>
</reference>
<proteinExistence type="predicted"/>
<dbReference type="AlphaFoldDB" id="I3EIN4"/>
<dbReference type="Gene3D" id="3.40.50.1820">
    <property type="entry name" value="alpha/beta hydrolase"/>
    <property type="match status" value="1"/>
</dbReference>
<dbReference type="GO" id="GO:0006629">
    <property type="term" value="P:lipid metabolic process"/>
    <property type="evidence" value="ECO:0007669"/>
    <property type="project" value="InterPro"/>
</dbReference>
<sequence length="388" mass="44554">MWFWWKIVENLSYIGYDVADIHFAAFDWRLGIEELEIRDNYFTKLKIDIETQYIRKKEKVLVVAHSMGSLIFHYFMQWVSEKDPKWVDKYVHSSVYIGPPLLGAPKALGGLLAGEVKDTVDMGVIQYTIVELLFGKKNRHELFKTWGSLLHLLPKGGERIWKRKDSDKLDLVAVRKESKKERIKERKKNCIKEHKFLSYSDIFSIIKEILPSYNKQLHEKIVIPKKKQDKWSNPLECALPNAPNLTIYSLYGVNKSTESGYYFIDANGTLKIDRNISSRSNNVYNGVVLKDGDGTVPVVSLGYMGISGWKKKSLNPYGVKTVNREYKHVPSTSILEVRGGKYTAEHVNILGNIDLIRDILEISSGKTLPNKILSNLQEIADEIDKKTI</sequence>
<keyword evidence="1" id="KW-0808">Transferase</keyword>
<dbReference type="InterPro" id="IPR029058">
    <property type="entry name" value="AB_hydrolase_fold"/>
</dbReference>
<evidence type="ECO:0000313" key="1">
    <source>
        <dbReference type="EMBL" id="EIJ89081.1"/>
    </source>
</evidence>
<evidence type="ECO:0000313" key="2">
    <source>
        <dbReference type="Proteomes" id="UP000002872"/>
    </source>
</evidence>
<dbReference type="OMA" id="TWINDNI"/>